<keyword evidence="5" id="KW-1185">Reference proteome</keyword>
<evidence type="ECO:0000256" key="2">
    <source>
        <dbReference type="ARBA" id="ARBA00023136"/>
    </source>
</evidence>
<dbReference type="GO" id="GO:0009279">
    <property type="term" value="C:cell outer membrane"/>
    <property type="evidence" value="ECO:0007669"/>
    <property type="project" value="UniProtKB-SubCell"/>
</dbReference>
<organism evidence="4 5">
    <name type="scientific">Porphyromonas levii</name>
    <dbReference type="NCBI Taxonomy" id="28114"/>
    <lineage>
        <taxon>Bacteria</taxon>
        <taxon>Pseudomonadati</taxon>
        <taxon>Bacteroidota</taxon>
        <taxon>Bacteroidia</taxon>
        <taxon>Bacteroidales</taxon>
        <taxon>Porphyromonadaceae</taxon>
        <taxon>Porphyromonas</taxon>
    </lineage>
</organism>
<gene>
    <name evidence="4" type="ORF">E4P47_06110</name>
</gene>
<proteinExistence type="predicted"/>
<dbReference type="SUPFAM" id="SSF56935">
    <property type="entry name" value="Porins"/>
    <property type="match status" value="1"/>
</dbReference>
<keyword evidence="3" id="KW-0998">Cell outer membrane</keyword>
<dbReference type="Gene3D" id="2.40.170.20">
    <property type="entry name" value="TonB-dependent receptor, beta-barrel domain"/>
    <property type="match status" value="1"/>
</dbReference>
<name>A0A4Y8WPG3_9PORP</name>
<dbReference type="InterPro" id="IPR036942">
    <property type="entry name" value="Beta-barrel_TonB_sf"/>
</dbReference>
<evidence type="ECO:0000256" key="3">
    <source>
        <dbReference type="ARBA" id="ARBA00023237"/>
    </source>
</evidence>
<evidence type="ECO:0000256" key="1">
    <source>
        <dbReference type="ARBA" id="ARBA00004442"/>
    </source>
</evidence>
<dbReference type="OrthoDB" id="1009941at2"/>
<sequence>MKNVRHIHKALLLTSTMLMSGALAHANPFAPDTLQREMVLQRDYQPVGQQAEKAFFNPLQSTGVTSLRPISFARNTYPIAMNVTPKLFSPLDNPLEPEHVKQLLHARIFGGFPGHVGANIEVLTKTSDVGTLLISADHLSRFVQVPQKVYPLSPWDQTHDTEVALDYSHALPDRVFNIGVDVFHHANTYYGIVPDLIKGASQLTAEYPLARMIGTDVRIGVSPSPLSLARGVQYSIDGKVGYISKDDISSYYKENNIIIPKNTAPINGHKVAELSLDLKGNLGYQFAGSDWSLGADGRYQLISISALNNILGNRLNPLQALSVAPYFAYTAPAFIFKAGASIQLLNVGSKKFLIIPDVQARFKATDHFSIYLNSDGGADYHTLRDIYRQNRWADAMSVYQGYDIAKYRVLAGVQVGNINGFSLDVHGGYASYLDFSEWMASRYVTNYSNELVMDGPDTRSIYTPLYSLKNAGAVGNIFVGAKARYISSIGLDLGASVKYNHYKSRGVKQVLTPNGPEEVKDYTVGYGRPTYEIGISGDYAINDKIGINVNFTALGGIRMPELSQPTDALGIVPPTLLPEETIFVADFGARISYKVHRNIGLSLIGENLFNQRIGRWRGYDRQGATAVLAATFAF</sequence>
<protein>
    <submittedName>
        <fullName evidence="4">Uncharacterized protein</fullName>
    </submittedName>
</protein>
<evidence type="ECO:0000313" key="5">
    <source>
        <dbReference type="Proteomes" id="UP000297225"/>
    </source>
</evidence>
<comment type="subcellular location">
    <subcellularLocation>
        <location evidence="1">Cell outer membrane</location>
    </subcellularLocation>
</comment>
<reference evidence="4 5" key="1">
    <citation type="submission" date="2019-03" db="EMBL/GenBank/DDBJ databases">
        <title>Porphyromonas levii Isolated from the Uterus of Dairy Cows.</title>
        <authorList>
            <person name="Francis A.M."/>
        </authorList>
    </citation>
    <scope>NUCLEOTIDE SEQUENCE [LARGE SCALE GENOMIC DNA]</scope>
    <source>
        <strain evidence="4 5">AF5678</strain>
    </source>
</reference>
<keyword evidence="2" id="KW-0472">Membrane</keyword>
<dbReference type="Proteomes" id="UP000297225">
    <property type="component" value="Unassembled WGS sequence"/>
</dbReference>
<comment type="caution">
    <text evidence="4">The sequence shown here is derived from an EMBL/GenBank/DDBJ whole genome shotgun (WGS) entry which is preliminary data.</text>
</comment>
<evidence type="ECO:0000313" key="4">
    <source>
        <dbReference type="EMBL" id="TFH94784.1"/>
    </source>
</evidence>
<dbReference type="RefSeq" id="WP_134849958.1">
    <property type="nucleotide sequence ID" value="NZ_CP197400.1"/>
</dbReference>
<dbReference type="AlphaFoldDB" id="A0A4Y8WPG3"/>
<dbReference type="STRING" id="1122973.GCA_000379925_01767"/>
<dbReference type="EMBL" id="SPNC01000086">
    <property type="protein sequence ID" value="TFH94784.1"/>
    <property type="molecule type" value="Genomic_DNA"/>
</dbReference>
<accession>A0A4Y8WPG3</accession>